<feature type="transmembrane region" description="Helical" evidence="1">
    <location>
        <begin position="53"/>
        <end position="71"/>
    </location>
</feature>
<name>A0ABS1FH02_9PROT</name>
<evidence type="ECO:0000313" key="4">
    <source>
        <dbReference type="Proteomes" id="UP000652760"/>
    </source>
</evidence>
<keyword evidence="1" id="KW-0472">Membrane</keyword>
<dbReference type="InterPro" id="IPR009936">
    <property type="entry name" value="DUF1468"/>
</dbReference>
<gene>
    <name evidence="3" type="ORF">JHL17_35410</name>
</gene>
<feature type="transmembrane region" description="Helical" evidence="1">
    <location>
        <begin position="21"/>
        <end position="41"/>
    </location>
</feature>
<comment type="caution">
    <text evidence="3">The sequence shown here is derived from an EMBL/GenBank/DDBJ whole genome shotgun (WGS) entry which is preliminary data.</text>
</comment>
<protein>
    <submittedName>
        <fullName evidence="3">Tripartite tricarboxylate transporter TctB family protein</fullName>
    </submittedName>
</protein>
<feature type="domain" description="DUF1468" evidence="2">
    <location>
        <begin position="22"/>
        <end position="155"/>
    </location>
</feature>
<reference evidence="4" key="1">
    <citation type="submission" date="2021-01" db="EMBL/GenBank/DDBJ databases">
        <title>Genome public.</title>
        <authorList>
            <person name="Liu C."/>
            <person name="Sun Q."/>
        </authorList>
    </citation>
    <scope>NUCLEOTIDE SEQUENCE [LARGE SCALE GENOMIC DNA]</scope>
    <source>
        <strain evidence="4">YIM B02556</strain>
    </source>
</reference>
<proteinExistence type="predicted"/>
<accession>A0ABS1FH02</accession>
<organism evidence="3 4">
    <name type="scientific">Azospirillum endophyticum</name>
    <dbReference type="NCBI Taxonomy" id="2800326"/>
    <lineage>
        <taxon>Bacteria</taxon>
        <taxon>Pseudomonadati</taxon>
        <taxon>Pseudomonadota</taxon>
        <taxon>Alphaproteobacteria</taxon>
        <taxon>Rhodospirillales</taxon>
        <taxon>Azospirillaceae</taxon>
        <taxon>Azospirillum</taxon>
    </lineage>
</organism>
<evidence type="ECO:0000313" key="3">
    <source>
        <dbReference type="EMBL" id="MBK1842695.1"/>
    </source>
</evidence>
<evidence type="ECO:0000256" key="1">
    <source>
        <dbReference type="SAM" id="Phobius"/>
    </source>
</evidence>
<keyword evidence="1" id="KW-1133">Transmembrane helix</keyword>
<feature type="transmembrane region" description="Helical" evidence="1">
    <location>
        <begin position="128"/>
        <end position="147"/>
    </location>
</feature>
<dbReference type="Proteomes" id="UP000652760">
    <property type="component" value="Unassembled WGS sequence"/>
</dbReference>
<dbReference type="RefSeq" id="WP_200199356.1">
    <property type="nucleotide sequence ID" value="NZ_JAENHM010000089.1"/>
</dbReference>
<sequence length="159" mass="16607">MPQFEISHVRPQGRRLDWPDLLFGTFLIAVSAGAFAATAKLSGGSAADMGPGYMPRAIALILLGFGLFFTGRGLMRSHAGIERVQARPMLGIAVAVGTFALLIEGAGLVAASFAAVLLAAAASRESRLFEVILFGLCVAAGAVLLFVKALALPVPIWPW</sequence>
<evidence type="ECO:0000259" key="2">
    <source>
        <dbReference type="Pfam" id="PF07331"/>
    </source>
</evidence>
<dbReference type="Pfam" id="PF07331">
    <property type="entry name" value="TctB"/>
    <property type="match status" value="1"/>
</dbReference>
<keyword evidence="1" id="KW-0812">Transmembrane</keyword>
<keyword evidence="4" id="KW-1185">Reference proteome</keyword>
<dbReference type="EMBL" id="JAENHM010000089">
    <property type="protein sequence ID" value="MBK1842695.1"/>
    <property type="molecule type" value="Genomic_DNA"/>
</dbReference>
<feature type="transmembrane region" description="Helical" evidence="1">
    <location>
        <begin position="92"/>
        <end position="122"/>
    </location>
</feature>